<dbReference type="InterPro" id="IPR016024">
    <property type="entry name" value="ARM-type_fold"/>
</dbReference>
<feature type="compositionally biased region" description="Basic residues" evidence="7">
    <location>
        <begin position="740"/>
        <end position="752"/>
    </location>
</feature>
<name>A0A507ECA4_9FUNG</name>
<dbReference type="STRING" id="109895.A0A507ECA4"/>
<feature type="compositionally biased region" description="Basic residues" evidence="7">
    <location>
        <begin position="710"/>
        <end position="732"/>
    </location>
</feature>
<keyword evidence="2 6" id="KW-0813">Transport</keyword>
<feature type="compositionally biased region" description="Basic and acidic residues" evidence="7">
    <location>
        <begin position="678"/>
        <end position="709"/>
    </location>
</feature>
<keyword evidence="4 6" id="KW-0653">Protein transport</keyword>
<dbReference type="AlphaFoldDB" id="A0A507ECA4"/>
<evidence type="ECO:0000313" key="11">
    <source>
        <dbReference type="EMBL" id="TPX60670.1"/>
    </source>
</evidence>
<keyword evidence="3 6" id="KW-0690">Ribosome biogenesis</keyword>
<comment type="function">
    <text evidence="6">Required for 60S pre-ribosomal subunits export to the cytoplasm.</text>
</comment>
<accession>A0A507ECA4</accession>
<sequence>MVKRSRSDFLAANLPQLQNLIKRDSRSYRDEFLQQWRHYESKLDIFRDKPDADVEQFGELITFISHVTHCYLEDCAAFPQQIVDLLSTHYQILEPDLRRTMVQALVLLRNKDLITTTSLLSLFFTLFRAKDKQLRSLLHNHIVNDIKSANAKSKNNKLNKTLQNFMYTMLKDSNEIAAKKSLEVMIDLYGKNVWHDAKTVNVIAEACFSPSIKLCAPALHFFLGTNDKKDDEDDSDVDVPNLESMKHMMHVNKKKKSKKNALDKAMATVKRKERSRARAEIFNFSALHLLNDPQGFAEKLFSRLKHTTSTNSFRFEVRLQMMNLVSRLIGVHKLILLGFYEYLISFLKPHQREVTAILAYAAQSSHELVPPDALALVVQAIADNFVWNNVSSEVVTAGLNGLREICARCPLAMSETLLQSLIEDYKNTREKGPMNAARSLLGLYREVNPEMLRKKDRGKSATVNLKDFKPAQYGEVKAEDLLDGADLLQPRVKTVKKEGAAAQEDGWEGWEEAGSDDDEEAESEDEDEGWEDAVSGEAATEKGQEGWEGWEEASLDGEEVASSSEDEDEAEEVKVETTTVVTEEVEEEVVEKSAIPSPAKKQKLGLAAEKIFTDEDFRKLKKIQQIKAAERLSGLPSSTADEDLDLDSEPDSDEDEGNADVVDVSRIMKGIKRKDDYEARLASIKDGREGKEYGSRKGKDERSSKTNREKSKKTKAFMMMVHKKSVVGKAKRSLRDKQKVLRAHIKKQKSGK</sequence>
<evidence type="ECO:0000256" key="3">
    <source>
        <dbReference type="ARBA" id="ARBA00022517"/>
    </source>
</evidence>
<dbReference type="InterPro" id="IPR027312">
    <property type="entry name" value="Sda1"/>
</dbReference>
<feature type="region of interest" description="Disordered" evidence="7">
    <location>
        <begin position="628"/>
        <end position="663"/>
    </location>
</feature>
<dbReference type="Pfam" id="PF21638">
    <property type="entry name" value="SDA1_C"/>
    <property type="match status" value="1"/>
</dbReference>
<dbReference type="InterPro" id="IPR048292">
    <property type="entry name" value="SDA1_C"/>
</dbReference>
<feature type="compositionally biased region" description="Acidic residues" evidence="7">
    <location>
        <begin position="640"/>
        <end position="658"/>
    </location>
</feature>
<evidence type="ECO:0000256" key="6">
    <source>
        <dbReference type="RuleBase" id="RU365057"/>
    </source>
</evidence>
<feature type="compositionally biased region" description="Acidic residues" evidence="7">
    <location>
        <begin position="548"/>
        <end position="571"/>
    </location>
</feature>
<dbReference type="InterPro" id="IPR007949">
    <property type="entry name" value="SDA1_MD"/>
</dbReference>
<dbReference type="EMBL" id="QEAQ01000013">
    <property type="protein sequence ID" value="TPX60670.1"/>
    <property type="molecule type" value="Genomic_DNA"/>
</dbReference>
<evidence type="ECO:0000256" key="2">
    <source>
        <dbReference type="ARBA" id="ARBA00022448"/>
    </source>
</evidence>
<dbReference type="PANTHER" id="PTHR12730:SF0">
    <property type="entry name" value="PROTEIN SDA1 HOMOLOG"/>
    <property type="match status" value="1"/>
</dbReference>
<evidence type="ECO:0000259" key="9">
    <source>
        <dbReference type="Pfam" id="PF08158"/>
    </source>
</evidence>
<feature type="compositionally biased region" description="Acidic residues" evidence="7">
    <location>
        <begin position="505"/>
        <end position="531"/>
    </location>
</feature>
<feature type="domain" description="SDA1 C-terminal" evidence="10">
    <location>
        <begin position="703"/>
        <end position="750"/>
    </location>
</feature>
<dbReference type="Proteomes" id="UP000318582">
    <property type="component" value="Unassembled WGS sequence"/>
</dbReference>
<dbReference type="GO" id="GO:0015031">
    <property type="term" value="P:protein transport"/>
    <property type="evidence" value="ECO:0007669"/>
    <property type="project" value="UniProtKB-KW"/>
</dbReference>
<dbReference type="InterPro" id="IPR012977">
    <property type="entry name" value="SDA1_N"/>
</dbReference>
<feature type="region of interest" description="Disordered" evidence="7">
    <location>
        <begin position="496"/>
        <end position="603"/>
    </location>
</feature>
<proteinExistence type="inferred from homology"/>
<protein>
    <recommendedName>
        <fullName evidence="6">Protein SDA1</fullName>
    </recommendedName>
</protein>
<dbReference type="Pfam" id="PF05285">
    <property type="entry name" value="SDA1_dom"/>
    <property type="match status" value="1"/>
</dbReference>
<keyword evidence="12" id="KW-1185">Reference proteome</keyword>
<feature type="region of interest" description="Disordered" evidence="7">
    <location>
        <begin position="678"/>
        <end position="752"/>
    </location>
</feature>
<comment type="caution">
    <text evidence="11">The sequence shown here is derived from an EMBL/GenBank/DDBJ whole genome shotgun (WGS) entry which is preliminary data.</text>
</comment>
<comment type="subcellular location">
    <subcellularLocation>
        <location evidence="6">Nucleus</location>
        <location evidence="6">Nucleolus</location>
    </subcellularLocation>
</comment>
<evidence type="ECO:0000256" key="4">
    <source>
        <dbReference type="ARBA" id="ARBA00022927"/>
    </source>
</evidence>
<evidence type="ECO:0000259" key="10">
    <source>
        <dbReference type="Pfam" id="PF21638"/>
    </source>
</evidence>
<reference evidence="11 12" key="1">
    <citation type="journal article" date="2019" name="Sci. Rep.">
        <title>Comparative genomics of chytrid fungi reveal insights into the obligate biotrophic and pathogenic lifestyle of Synchytrium endobioticum.</title>
        <authorList>
            <person name="van de Vossenberg B.T.L.H."/>
            <person name="Warris S."/>
            <person name="Nguyen H.D.T."/>
            <person name="van Gent-Pelzer M.P.E."/>
            <person name="Joly D.L."/>
            <person name="van de Geest H.C."/>
            <person name="Bonants P.J.M."/>
            <person name="Smith D.S."/>
            <person name="Levesque C.A."/>
            <person name="van der Lee T.A.J."/>
        </authorList>
    </citation>
    <scope>NUCLEOTIDE SEQUENCE [LARGE SCALE GENOMIC DNA]</scope>
    <source>
        <strain evidence="11 12">CBS 809.83</strain>
    </source>
</reference>
<keyword evidence="5 6" id="KW-0539">Nucleus</keyword>
<dbReference type="GO" id="GO:0042273">
    <property type="term" value="P:ribosomal large subunit biogenesis"/>
    <property type="evidence" value="ECO:0007669"/>
    <property type="project" value="UniProtKB-UniRule"/>
</dbReference>
<dbReference type="GO" id="GO:0005730">
    <property type="term" value="C:nucleolus"/>
    <property type="evidence" value="ECO:0007669"/>
    <property type="project" value="UniProtKB-SubCell"/>
</dbReference>
<dbReference type="SUPFAM" id="SSF48371">
    <property type="entry name" value="ARM repeat"/>
    <property type="match status" value="1"/>
</dbReference>
<gene>
    <name evidence="11" type="ORF">PhCBS80983_g01585</name>
</gene>
<dbReference type="PANTHER" id="PTHR12730">
    <property type="entry name" value="HSDA/SDA1-RELATED"/>
    <property type="match status" value="1"/>
</dbReference>
<comment type="similarity">
    <text evidence="1 6">Belongs to the SDA1 family.</text>
</comment>
<feature type="domain" description="SDA1 middle" evidence="8">
    <location>
        <begin position="515"/>
        <end position="687"/>
    </location>
</feature>
<evidence type="ECO:0000256" key="5">
    <source>
        <dbReference type="ARBA" id="ARBA00023242"/>
    </source>
</evidence>
<evidence type="ECO:0000259" key="8">
    <source>
        <dbReference type="Pfam" id="PF05285"/>
    </source>
</evidence>
<dbReference type="GO" id="GO:0000055">
    <property type="term" value="P:ribosomal large subunit export from nucleus"/>
    <property type="evidence" value="ECO:0007669"/>
    <property type="project" value="UniProtKB-UniRule"/>
</dbReference>
<evidence type="ECO:0000256" key="7">
    <source>
        <dbReference type="SAM" id="MobiDB-lite"/>
    </source>
</evidence>
<evidence type="ECO:0000256" key="1">
    <source>
        <dbReference type="ARBA" id="ARBA00005783"/>
    </source>
</evidence>
<dbReference type="Pfam" id="PF08158">
    <property type="entry name" value="SDA1_HEAT"/>
    <property type="match status" value="1"/>
</dbReference>
<organism evidence="11 12">
    <name type="scientific">Powellomyces hirtus</name>
    <dbReference type="NCBI Taxonomy" id="109895"/>
    <lineage>
        <taxon>Eukaryota</taxon>
        <taxon>Fungi</taxon>
        <taxon>Fungi incertae sedis</taxon>
        <taxon>Chytridiomycota</taxon>
        <taxon>Chytridiomycota incertae sedis</taxon>
        <taxon>Chytridiomycetes</taxon>
        <taxon>Spizellomycetales</taxon>
        <taxon>Powellomycetaceae</taxon>
        <taxon>Powellomyces</taxon>
    </lineage>
</organism>
<feature type="domain" description="SDA1 N-terminal" evidence="9">
    <location>
        <begin position="63"/>
        <end position="428"/>
    </location>
</feature>
<evidence type="ECO:0000313" key="12">
    <source>
        <dbReference type="Proteomes" id="UP000318582"/>
    </source>
</evidence>